<name>A0A1I1UUQ9_9BURK</name>
<dbReference type="CDD" id="cd00130">
    <property type="entry name" value="PAS"/>
    <property type="match status" value="1"/>
</dbReference>
<accession>A0A1I1UUQ9</accession>
<dbReference type="AlphaFoldDB" id="A0A1I1UUQ9"/>
<evidence type="ECO:0000313" key="3">
    <source>
        <dbReference type="Proteomes" id="UP000198639"/>
    </source>
</evidence>
<protein>
    <submittedName>
        <fullName evidence="2">PAS domain S-box-containing protein</fullName>
    </submittedName>
</protein>
<dbReference type="NCBIfam" id="TIGR00229">
    <property type="entry name" value="sensory_box"/>
    <property type="match status" value="1"/>
</dbReference>
<evidence type="ECO:0000259" key="1">
    <source>
        <dbReference type="PROSITE" id="PS50112"/>
    </source>
</evidence>
<sequence>MTILPALLAEENSALIDNALDLMVVLDATGHILRANAAALPLLGYAPDELVGRHYNEVVHPEQREEALGIQGSLQNEYPERPDIPLRMRRRDGRVVLMSMPRARPSRTSASS</sequence>
<dbReference type="OrthoDB" id="5571399at2"/>
<dbReference type="Pfam" id="PF00989">
    <property type="entry name" value="PAS"/>
    <property type="match status" value="1"/>
</dbReference>
<dbReference type="SUPFAM" id="SSF55785">
    <property type="entry name" value="PYP-like sensor domain (PAS domain)"/>
    <property type="match status" value="1"/>
</dbReference>
<evidence type="ECO:0000313" key="2">
    <source>
        <dbReference type="EMBL" id="SFD71760.1"/>
    </source>
</evidence>
<dbReference type="Gene3D" id="3.30.450.20">
    <property type="entry name" value="PAS domain"/>
    <property type="match status" value="1"/>
</dbReference>
<dbReference type="InterPro" id="IPR013767">
    <property type="entry name" value="PAS_fold"/>
</dbReference>
<proteinExistence type="predicted"/>
<organism evidence="2 3">
    <name type="scientific">Massilia yuzhufengensis</name>
    <dbReference type="NCBI Taxonomy" id="1164594"/>
    <lineage>
        <taxon>Bacteria</taxon>
        <taxon>Pseudomonadati</taxon>
        <taxon>Pseudomonadota</taxon>
        <taxon>Betaproteobacteria</taxon>
        <taxon>Burkholderiales</taxon>
        <taxon>Oxalobacteraceae</taxon>
        <taxon>Telluria group</taxon>
        <taxon>Massilia</taxon>
    </lineage>
</organism>
<dbReference type="InterPro" id="IPR035965">
    <property type="entry name" value="PAS-like_dom_sf"/>
</dbReference>
<dbReference type="RefSeq" id="WP_091876576.1">
    <property type="nucleotide sequence ID" value="NZ_FOLD01000034.1"/>
</dbReference>
<dbReference type="Proteomes" id="UP000198639">
    <property type="component" value="Unassembled WGS sequence"/>
</dbReference>
<dbReference type="InterPro" id="IPR000014">
    <property type="entry name" value="PAS"/>
</dbReference>
<gene>
    <name evidence="2" type="ORF">SAMN05216204_13438</name>
</gene>
<keyword evidence="3" id="KW-1185">Reference proteome</keyword>
<dbReference type="PROSITE" id="PS50112">
    <property type="entry name" value="PAS"/>
    <property type="match status" value="1"/>
</dbReference>
<dbReference type="EMBL" id="FOLD01000034">
    <property type="protein sequence ID" value="SFD71760.1"/>
    <property type="molecule type" value="Genomic_DNA"/>
</dbReference>
<dbReference type="GO" id="GO:0006355">
    <property type="term" value="P:regulation of DNA-templated transcription"/>
    <property type="evidence" value="ECO:0007669"/>
    <property type="project" value="InterPro"/>
</dbReference>
<reference evidence="3" key="1">
    <citation type="submission" date="2016-10" db="EMBL/GenBank/DDBJ databases">
        <authorList>
            <person name="Varghese N."/>
            <person name="Submissions S."/>
        </authorList>
    </citation>
    <scope>NUCLEOTIDE SEQUENCE [LARGE SCALE GENOMIC DNA]</scope>
    <source>
        <strain evidence="3">CGMCC 1.12041</strain>
    </source>
</reference>
<dbReference type="STRING" id="1164594.SAMN05216204_13438"/>
<feature type="domain" description="PAS" evidence="1">
    <location>
        <begin position="8"/>
        <end position="66"/>
    </location>
</feature>
<dbReference type="SMART" id="SM00091">
    <property type="entry name" value="PAS"/>
    <property type="match status" value="1"/>
</dbReference>